<keyword evidence="9" id="KW-0547">Nucleotide-binding</keyword>
<dbReference type="InterPro" id="IPR003661">
    <property type="entry name" value="HisK_dim/P_dom"/>
</dbReference>
<dbReference type="Gene3D" id="1.10.287.130">
    <property type="match status" value="1"/>
</dbReference>
<evidence type="ECO:0000256" key="9">
    <source>
        <dbReference type="ARBA" id="ARBA00022741"/>
    </source>
</evidence>
<evidence type="ECO:0000256" key="5">
    <source>
        <dbReference type="ARBA" id="ARBA00022519"/>
    </source>
</evidence>
<evidence type="ECO:0000256" key="14">
    <source>
        <dbReference type="ARBA" id="ARBA00023136"/>
    </source>
</evidence>
<dbReference type="InterPro" id="IPR005467">
    <property type="entry name" value="His_kinase_dom"/>
</dbReference>
<dbReference type="SMART" id="SM00388">
    <property type="entry name" value="HisKA"/>
    <property type="match status" value="1"/>
</dbReference>
<dbReference type="InterPro" id="IPR036097">
    <property type="entry name" value="HisK_dim/P_sf"/>
</dbReference>
<dbReference type="InterPro" id="IPR003660">
    <property type="entry name" value="HAMP_dom"/>
</dbReference>
<evidence type="ECO:0000256" key="13">
    <source>
        <dbReference type="ARBA" id="ARBA00023012"/>
    </source>
</evidence>
<dbReference type="Pfam" id="PF00512">
    <property type="entry name" value="HisKA"/>
    <property type="match status" value="1"/>
</dbReference>
<keyword evidence="5" id="KW-0997">Cell inner membrane</keyword>
<feature type="domain" description="Histidine kinase" evidence="16">
    <location>
        <begin position="290"/>
        <end position="486"/>
    </location>
</feature>
<feature type="domain" description="HAMP" evidence="17">
    <location>
        <begin position="230"/>
        <end position="282"/>
    </location>
</feature>
<gene>
    <name evidence="18" type="ORF">J2R99_003369</name>
</gene>
<evidence type="ECO:0000256" key="12">
    <source>
        <dbReference type="ARBA" id="ARBA00022989"/>
    </source>
</evidence>
<dbReference type="EMBL" id="JAUSUK010000002">
    <property type="protein sequence ID" value="MDQ0327500.1"/>
    <property type="molecule type" value="Genomic_DNA"/>
</dbReference>
<evidence type="ECO:0000259" key="17">
    <source>
        <dbReference type="PROSITE" id="PS50885"/>
    </source>
</evidence>
<dbReference type="EC" id="2.7.13.3" evidence="3"/>
<feature type="transmembrane region" description="Helical" evidence="15">
    <location>
        <begin position="61"/>
        <end position="85"/>
    </location>
</feature>
<comment type="caution">
    <text evidence="18">The sequence shown here is derived from an EMBL/GenBank/DDBJ whole genome shotgun (WGS) entry which is preliminary data.</text>
</comment>
<keyword evidence="8 15" id="KW-0812">Transmembrane</keyword>
<evidence type="ECO:0000259" key="16">
    <source>
        <dbReference type="PROSITE" id="PS50109"/>
    </source>
</evidence>
<dbReference type="PANTHER" id="PTHR44936">
    <property type="entry name" value="SENSOR PROTEIN CREC"/>
    <property type="match status" value="1"/>
</dbReference>
<dbReference type="PROSITE" id="PS50109">
    <property type="entry name" value="HIS_KIN"/>
    <property type="match status" value="1"/>
</dbReference>
<keyword evidence="6" id="KW-0597">Phosphoprotein</keyword>
<dbReference type="InterPro" id="IPR036890">
    <property type="entry name" value="HATPase_C_sf"/>
</dbReference>
<dbReference type="InterPro" id="IPR003594">
    <property type="entry name" value="HATPase_dom"/>
</dbReference>
<dbReference type="Gene3D" id="3.30.565.10">
    <property type="entry name" value="Histidine kinase-like ATPase, C-terminal domain"/>
    <property type="match status" value="1"/>
</dbReference>
<evidence type="ECO:0000256" key="6">
    <source>
        <dbReference type="ARBA" id="ARBA00022553"/>
    </source>
</evidence>
<evidence type="ECO:0000256" key="11">
    <source>
        <dbReference type="ARBA" id="ARBA00022840"/>
    </source>
</evidence>
<keyword evidence="19" id="KW-1185">Reference proteome</keyword>
<keyword evidence="10 18" id="KW-0418">Kinase</keyword>
<dbReference type="GO" id="GO:0004673">
    <property type="term" value="F:protein histidine kinase activity"/>
    <property type="evidence" value="ECO:0007669"/>
    <property type="project" value="UniProtKB-EC"/>
</dbReference>
<dbReference type="PANTHER" id="PTHR44936:SF5">
    <property type="entry name" value="SENSOR HISTIDINE KINASE ENVZ"/>
    <property type="match status" value="1"/>
</dbReference>
<evidence type="ECO:0000313" key="19">
    <source>
        <dbReference type="Proteomes" id="UP001230253"/>
    </source>
</evidence>
<organism evidence="18 19">
    <name type="scientific">Rhodopseudomonas julia</name>
    <dbReference type="NCBI Taxonomy" id="200617"/>
    <lineage>
        <taxon>Bacteria</taxon>
        <taxon>Pseudomonadati</taxon>
        <taxon>Pseudomonadota</taxon>
        <taxon>Alphaproteobacteria</taxon>
        <taxon>Hyphomicrobiales</taxon>
        <taxon>Nitrobacteraceae</taxon>
        <taxon>Rhodopseudomonas</taxon>
    </lineage>
</organism>
<dbReference type="PRINTS" id="PR00344">
    <property type="entry name" value="BCTRLSENSOR"/>
</dbReference>
<evidence type="ECO:0000256" key="7">
    <source>
        <dbReference type="ARBA" id="ARBA00022679"/>
    </source>
</evidence>
<evidence type="ECO:0000256" key="10">
    <source>
        <dbReference type="ARBA" id="ARBA00022777"/>
    </source>
</evidence>
<comment type="catalytic activity">
    <reaction evidence="1">
        <text>ATP + protein L-histidine = ADP + protein N-phospho-L-histidine.</text>
        <dbReference type="EC" id="2.7.13.3"/>
    </reaction>
</comment>
<evidence type="ECO:0000256" key="2">
    <source>
        <dbReference type="ARBA" id="ARBA00004429"/>
    </source>
</evidence>
<keyword evidence="7 18" id="KW-0808">Transferase</keyword>
<protein>
    <recommendedName>
        <fullName evidence="3">histidine kinase</fullName>
        <ecNumber evidence="3">2.7.13.3</ecNumber>
    </recommendedName>
</protein>
<keyword evidence="11" id="KW-0067">ATP-binding</keyword>
<keyword evidence="4" id="KW-1003">Cell membrane</keyword>
<dbReference type="SUPFAM" id="SSF47384">
    <property type="entry name" value="Homodimeric domain of signal transducing histidine kinase"/>
    <property type="match status" value="1"/>
</dbReference>
<comment type="subcellular location">
    <subcellularLocation>
        <location evidence="2">Cell inner membrane</location>
        <topology evidence="2">Multi-pass membrane protein</topology>
    </subcellularLocation>
</comment>
<name>A0ABU0CCZ3_9BRAD</name>
<feature type="transmembrane region" description="Helical" evidence="15">
    <location>
        <begin position="209"/>
        <end position="229"/>
    </location>
</feature>
<accession>A0ABU0CCZ3</accession>
<evidence type="ECO:0000256" key="1">
    <source>
        <dbReference type="ARBA" id="ARBA00000085"/>
    </source>
</evidence>
<evidence type="ECO:0000256" key="4">
    <source>
        <dbReference type="ARBA" id="ARBA00022475"/>
    </source>
</evidence>
<dbReference type="InterPro" id="IPR004358">
    <property type="entry name" value="Sig_transdc_His_kin-like_C"/>
</dbReference>
<dbReference type="SMART" id="SM00304">
    <property type="entry name" value="HAMP"/>
    <property type="match status" value="1"/>
</dbReference>
<dbReference type="SUPFAM" id="SSF55874">
    <property type="entry name" value="ATPase domain of HSP90 chaperone/DNA topoisomerase II/histidine kinase"/>
    <property type="match status" value="1"/>
</dbReference>
<evidence type="ECO:0000256" key="15">
    <source>
        <dbReference type="SAM" id="Phobius"/>
    </source>
</evidence>
<dbReference type="Pfam" id="PF02518">
    <property type="entry name" value="HATPase_c"/>
    <property type="match status" value="1"/>
</dbReference>
<keyword evidence="14 15" id="KW-0472">Membrane</keyword>
<evidence type="ECO:0000256" key="8">
    <source>
        <dbReference type="ARBA" id="ARBA00022692"/>
    </source>
</evidence>
<reference evidence="18 19" key="1">
    <citation type="submission" date="2023-07" db="EMBL/GenBank/DDBJ databases">
        <title>Genomic Encyclopedia of Type Strains, Phase IV (KMG-IV): sequencing the most valuable type-strain genomes for metagenomic binning, comparative biology and taxonomic classification.</title>
        <authorList>
            <person name="Goeker M."/>
        </authorList>
    </citation>
    <scope>NUCLEOTIDE SEQUENCE [LARGE SCALE GENOMIC DNA]</scope>
    <source>
        <strain evidence="18 19">DSM 11549</strain>
    </source>
</reference>
<keyword evidence="12 15" id="KW-1133">Transmembrane helix</keyword>
<proteinExistence type="predicted"/>
<evidence type="ECO:0000256" key="3">
    <source>
        <dbReference type="ARBA" id="ARBA00012438"/>
    </source>
</evidence>
<dbReference type="Pfam" id="PF00672">
    <property type="entry name" value="HAMP"/>
    <property type="match status" value="1"/>
</dbReference>
<keyword evidence="13" id="KW-0902">Two-component regulatory system</keyword>
<sequence>MPRAPFLIRAVSAVFSDRGTLARLNHQGLRRQLRRWRRRLKRIRPFGGFGDRLMGRMPKGLFARSILIVVTPIVILQAIVAYVFMERHWQLVTERLSQSLTGDIAALIAVIERYPHEPGYLDVTRLAADTFQLTVSILPPDPLPPPVPKPFFSLLDHTLSEQITQVIGRPFWIDTVGNSDLVEIRIRLDDVVLRVFAPRRRAYASNSHIFLVWMSGSALILLAIALLFLRNQIKPIVALAYAAESFGKGRNVENFKPRGAREVRQASQAFLDMRERIERQIEQRTTMLSGVSHDLRTILTRFRLELALLPEGEESQAMQNDVEEMSRMLEDYLAFAKGDAGEETEAVVLPDLLETLAEHTRCNGDTVVLNFSGEPEIHVRPTALARCLSNLLTNAAKFADRIEISATHRDGILEISIDDDGPGIRDEDKEAVFRPFYRLDDARNVDVGGTGLGLAIARDIARSHGGDIALEDSRLGGLRAVVTIPA</sequence>
<dbReference type="PROSITE" id="PS50885">
    <property type="entry name" value="HAMP"/>
    <property type="match status" value="1"/>
</dbReference>
<dbReference type="Proteomes" id="UP001230253">
    <property type="component" value="Unassembled WGS sequence"/>
</dbReference>
<dbReference type="CDD" id="cd00082">
    <property type="entry name" value="HisKA"/>
    <property type="match status" value="1"/>
</dbReference>
<dbReference type="SMART" id="SM00387">
    <property type="entry name" value="HATPase_c"/>
    <property type="match status" value="1"/>
</dbReference>
<dbReference type="InterPro" id="IPR050980">
    <property type="entry name" value="2C_sensor_his_kinase"/>
</dbReference>
<evidence type="ECO:0000313" key="18">
    <source>
        <dbReference type="EMBL" id="MDQ0327500.1"/>
    </source>
</evidence>